<dbReference type="Proteomes" id="UP000325440">
    <property type="component" value="Unassembled WGS sequence"/>
</dbReference>
<name>A0A5E4M8L9_9HEMI</name>
<gene>
    <name evidence="2" type="ORF">CINCED_3A000625</name>
</gene>
<dbReference type="Pfam" id="PF24576">
    <property type="entry name" value="IR75A_N"/>
    <property type="match status" value="1"/>
</dbReference>
<organism evidence="2 3">
    <name type="scientific">Cinara cedri</name>
    <dbReference type="NCBI Taxonomy" id="506608"/>
    <lineage>
        <taxon>Eukaryota</taxon>
        <taxon>Metazoa</taxon>
        <taxon>Ecdysozoa</taxon>
        <taxon>Arthropoda</taxon>
        <taxon>Hexapoda</taxon>
        <taxon>Insecta</taxon>
        <taxon>Pterygota</taxon>
        <taxon>Neoptera</taxon>
        <taxon>Paraneoptera</taxon>
        <taxon>Hemiptera</taxon>
        <taxon>Sternorrhyncha</taxon>
        <taxon>Aphidomorpha</taxon>
        <taxon>Aphidoidea</taxon>
        <taxon>Aphididae</taxon>
        <taxon>Lachninae</taxon>
        <taxon>Cinara</taxon>
    </lineage>
</organism>
<dbReference type="EMBL" id="CABPRJ010000018">
    <property type="protein sequence ID" value="VVC25721.1"/>
    <property type="molecule type" value="Genomic_DNA"/>
</dbReference>
<evidence type="ECO:0000259" key="1">
    <source>
        <dbReference type="Pfam" id="PF24576"/>
    </source>
</evidence>
<dbReference type="OrthoDB" id="6581555at2759"/>
<sequence length="227" mass="26453">MKNMKHLNEKNIAVTYRNGYSDAYGYFSNKDKSFELSLYSPSLGVIVDWSCNKDWMLFQFTESWLWNASYHWLMMMETSSNKTIQSFLASKNINLTIDSEVLLAYPDETDKNMFSKRWHIFDVYRTAFKPRGKLVIDVLNETFGQWGNRLWKFDERLNLQNLTVNVAALINPVGRPATKNTEVNVTAPSSTEIVKYLQTFDLDRSNALEKFAFAIMYPLTKNILNMT</sequence>
<keyword evidence="3" id="KW-1185">Reference proteome</keyword>
<reference evidence="2 3" key="1">
    <citation type="submission" date="2019-08" db="EMBL/GenBank/DDBJ databases">
        <authorList>
            <person name="Alioto T."/>
            <person name="Alioto T."/>
            <person name="Gomez Garrido J."/>
        </authorList>
    </citation>
    <scope>NUCLEOTIDE SEQUENCE [LARGE SCALE GENOMIC DNA]</scope>
</reference>
<dbReference type="InterPro" id="IPR057074">
    <property type="entry name" value="IR75A_N"/>
</dbReference>
<evidence type="ECO:0000313" key="3">
    <source>
        <dbReference type="Proteomes" id="UP000325440"/>
    </source>
</evidence>
<proteinExistence type="predicted"/>
<accession>A0A5E4M8L9</accession>
<feature type="domain" description="Ionotropic receptor 75a N-terminal" evidence="1">
    <location>
        <begin position="40"/>
        <end position="166"/>
    </location>
</feature>
<protein>
    <recommendedName>
        <fullName evidence="1">Ionotropic receptor 75a N-terminal domain-containing protein</fullName>
    </recommendedName>
</protein>
<evidence type="ECO:0000313" key="2">
    <source>
        <dbReference type="EMBL" id="VVC25721.1"/>
    </source>
</evidence>
<dbReference type="AlphaFoldDB" id="A0A5E4M8L9"/>